<name>A0A2Z6QWJ9_9GLOM</name>
<evidence type="ECO:0000313" key="2">
    <source>
        <dbReference type="EMBL" id="GES80595.1"/>
    </source>
</evidence>
<proteinExistence type="predicted"/>
<sequence length="93" mass="10909">MKLSYKNVKRNHDICPPPPSPFSVYLTDEYIDEIEEFSKEISSSYKSFRPNNFKCKDFSELFNEMITLSDDYDTNSVNSESVYSKDLENDILD</sequence>
<dbReference type="AlphaFoldDB" id="A0A2Z6QWJ9"/>
<dbReference type="Proteomes" id="UP000615446">
    <property type="component" value="Unassembled WGS sequence"/>
</dbReference>
<evidence type="ECO:0000313" key="3">
    <source>
        <dbReference type="Proteomes" id="UP000247702"/>
    </source>
</evidence>
<evidence type="ECO:0000313" key="1">
    <source>
        <dbReference type="EMBL" id="GBB92922.1"/>
    </source>
</evidence>
<protein>
    <submittedName>
        <fullName evidence="1">Uncharacterized protein</fullName>
    </submittedName>
</protein>
<comment type="caution">
    <text evidence="1">The sequence shown here is derived from an EMBL/GenBank/DDBJ whole genome shotgun (WGS) entry which is preliminary data.</text>
</comment>
<dbReference type="EMBL" id="BLAL01000050">
    <property type="protein sequence ID" value="GES80595.1"/>
    <property type="molecule type" value="Genomic_DNA"/>
</dbReference>
<dbReference type="EMBL" id="BEXD01001207">
    <property type="protein sequence ID" value="GBB92922.1"/>
    <property type="molecule type" value="Genomic_DNA"/>
</dbReference>
<organism evidence="1 3">
    <name type="scientific">Rhizophagus clarus</name>
    <dbReference type="NCBI Taxonomy" id="94130"/>
    <lineage>
        <taxon>Eukaryota</taxon>
        <taxon>Fungi</taxon>
        <taxon>Fungi incertae sedis</taxon>
        <taxon>Mucoromycota</taxon>
        <taxon>Glomeromycotina</taxon>
        <taxon>Glomeromycetes</taxon>
        <taxon>Glomerales</taxon>
        <taxon>Glomeraceae</taxon>
        <taxon>Rhizophagus</taxon>
    </lineage>
</organism>
<reference evidence="1 3" key="1">
    <citation type="submission" date="2017-11" db="EMBL/GenBank/DDBJ databases">
        <title>The genome of Rhizophagus clarus HR1 reveals common genetic basis of auxotrophy among arbuscular mycorrhizal fungi.</title>
        <authorList>
            <person name="Kobayashi Y."/>
        </authorList>
    </citation>
    <scope>NUCLEOTIDE SEQUENCE [LARGE SCALE GENOMIC DNA]</scope>
    <source>
        <strain evidence="1 3">HR1</strain>
    </source>
</reference>
<reference evidence="2" key="2">
    <citation type="submission" date="2019-10" db="EMBL/GenBank/DDBJ databases">
        <title>Conservation and host-specific expression of non-tandemly repeated heterogenous ribosome RNA gene in arbuscular mycorrhizal fungi.</title>
        <authorList>
            <person name="Maeda T."/>
            <person name="Kobayashi Y."/>
            <person name="Nakagawa T."/>
            <person name="Ezawa T."/>
            <person name="Yamaguchi K."/>
            <person name="Bino T."/>
            <person name="Nishimoto Y."/>
            <person name="Shigenobu S."/>
            <person name="Kawaguchi M."/>
        </authorList>
    </citation>
    <scope>NUCLEOTIDE SEQUENCE</scope>
    <source>
        <strain evidence="2">HR1</strain>
    </source>
</reference>
<keyword evidence="3" id="KW-1185">Reference proteome</keyword>
<dbReference type="Proteomes" id="UP000247702">
    <property type="component" value="Unassembled WGS sequence"/>
</dbReference>
<gene>
    <name evidence="2" type="ORF">RCL2_000786700</name>
    <name evidence="1" type="ORF">RclHR1_20840001</name>
</gene>
<accession>A0A2Z6QWJ9</accession>